<dbReference type="PANTHER" id="PTHR32332:SF20">
    <property type="entry name" value="2-NITROPROPANE DIOXYGENASE-LIKE PROTEIN"/>
    <property type="match status" value="1"/>
</dbReference>
<keyword evidence="2" id="KW-0288">FMN</keyword>
<dbReference type="RefSeq" id="WP_149676460.1">
    <property type="nucleotide sequence ID" value="NZ_VTUZ01000073.1"/>
</dbReference>
<reference evidence="4 5" key="1">
    <citation type="submission" date="2019-08" db="EMBL/GenBank/DDBJ databases">
        <title>Paraburkholderia sp. DCY113.</title>
        <authorList>
            <person name="Kang J."/>
        </authorList>
    </citation>
    <scope>NUCLEOTIDE SEQUENCE [LARGE SCALE GENOMIC DNA]</scope>
    <source>
        <strain evidence="4 5">DCY113</strain>
    </source>
</reference>
<keyword evidence="3" id="KW-0560">Oxidoreductase</keyword>
<organism evidence="4 5">
    <name type="scientific">Paraburkholderia panacisoli</name>
    <dbReference type="NCBI Taxonomy" id="2603818"/>
    <lineage>
        <taxon>Bacteria</taxon>
        <taxon>Pseudomonadati</taxon>
        <taxon>Pseudomonadota</taxon>
        <taxon>Betaproteobacteria</taxon>
        <taxon>Burkholderiales</taxon>
        <taxon>Burkholderiaceae</taxon>
        <taxon>Paraburkholderia</taxon>
    </lineage>
</organism>
<keyword evidence="5" id="KW-1185">Reference proteome</keyword>
<dbReference type="SUPFAM" id="SSF51412">
    <property type="entry name" value="Inosine monophosphate dehydrogenase (IMPDH)"/>
    <property type="match status" value="1"/>
</dbReference>
<dbReference type="InterPro" id="IPR013785">
    <property type="entry name" value="Aldolase_TIM"/>
</dbReference>
<sequence length="335" mass="35478">MPFETALTKALDLRVPVLAGPLGRGTSAEFLAAVAASGSFGFTALMHMPEETVSGELAKMSRATNGRFGANLTLVVDQRKRLAAALEAGVRVFSMWQGDLEPYVRIIKDAGGLVFWTVGTPEEAARAKDIGVDFIVSQGRESGGHLVGSAPTMSLLPSIVDAARGVPVVAAGGIAEGRGLVAAMALGACGVWMGTRFVASRESANHRGYKERVVAARATDLVETRLFDAGWQESPHQVIRNSTFTRWEEAGRPASGQRPGEGEAISRFPNGKPLYRYDVAAAWDAMEGDWEASPLYAGATVELIHDVKSVAEIVGEIEATAEAALARVADLRSGR</sequence>
<accession>A0A5B0G2P6</accession>
<gene>
    <name evidence="4" type="ORF">FVF58_47600</name>
</gene>
<dbReference type="Pfam" id="PF03060">
    <property type="entry name" value="NMO"/>
    <property type="match status" value="1"/>
</dbReference>
<dbReference type="EMBL" id="VTUZ01000073">
    <property type="protein sequence ID" value="KAA0997763.1"/>
    <property type="molecule type" value="Genomic_DNA"/>
</dbReference>
<dbReference type="InterPro" id="IPR004136">
    <property type="entry name" value="NMO"/>
</dbReference>
<dbReference type="Gene3D" id="3.20.20.70">
    <property type="entry name" value="Aldolase class I"/>
    <property type="match status" value="1"/>
</dbReference>
<dbReference type="CDD" id="cd04730">
    <property type="entry name" value="NPD_like"/>
    <property type="match status" value="1"/>
</dbReference>
<name>A0A5B0G2P6_9BURK</name>
<protein>
    <submittedName>
        <fullName evidence="4">Nitronate monooxygenase</fullName>
    </submittedName>
</protein>
<evidence type="ECO:0000256" key="2">
    <source>
        <dbReference type="ARBA" id="ARBA00022643"/>
    </source>
</evidence>
<dbReference type="GO" id="GO:0018580">
    <property type="term" value="F:nitronate monooxygenase activity"/>
    <property type="evidence" value="ECO:0007669"/>
    <property type="project" value="InterPro"/>
</dbReference>
<evidence type="ECO:0000313" key="5">
    <source>
        <dbReference type="Proteomes" id="UP000325273"/>
    </source>
</evidence>
<dbReference type="Proteomes" id="UP000325273">
    <property type="component" value="Unassembled WGS sequence"/>
</dbReference>
<proteinExistence type="predicted"/>
<evidence type="ECO:0000256" key="3">
    <source>
        <dbReference type="ARBA" id="ARBA00023002"/>
    </source>
</evidence>
<dbReference type="AlphaFoldDB" id="A0A5B0G2P6"/>
<keyword evidence="4" id="KW-0503">Monooxygenase</keyword>
<comment type="caution">
    <text evidence="4">The sequence shown here is derived from an EMBL/GenBank/DDBJ whole genome shotgun (WGS) entry which is preliminary data.</text>
</comment>
<keyword evidence="1" id="KW-0285">Flavoprotein</keyword>
<dbReference type="PANTHER" id="PTHR32332">
    <property type="entry name" value="2-NITROPROPANE DIOXYGENASE"/>
    <property type="match status" value="1"/>
</dbReference>
<evidence type="ECO:0000256" key="1">
    <source>
        <dbReference type="ARBA" id="ARBA00022630"/>
    </source>
</evidence>
<evidence type="ECO:0000313" key="4">
    <source>
        <dbReference type="EMBL" id="KAA0997763.1"/>
    </source>
</evidence>